<keyword evidence="3" id="KW-1185">Reference proteome</keyword>
<reference evidence="2 3" key="2">
    <citation type="submission" date="2015-10" db="EMBL/GenBank/DDBJ databases">
        <title>Draft Genome Sequence of Prosthecomicrobium hirschii ATCC 27832.</title>
        <authorList>
            <person name="Daniel J."/>
            <person name="Givan S.A."/>
            <person name="Brun Y.V."/>
            <person name="Brown P.J."/>
        </authorList>
    </citation>
    <scope>NUCLEOTIDE SEQUENCE [LARGE SCALE GENOMIC DNA]</scope>
    <source>
        <strain evidence="2 3">16</strain>
    </source>
</reference>
<accession>A0A0P6VT87</accession>
<dbReference type="EMBL" id="LJYW01000001">
    <property type="protein sequence ID" value="KPL53988.1"/>
    <property type="molecule type" value="Genomic_DNA"/>
</dbReference>
<dbReference type="Pfam" id="PF11306">
    <property type="entry name" value="DUF3108"/>
    <property type="match status" value="1"/>
</dbReference>
<evidence type="ECO:0000313" key="3">
    <source>
        <dbReference type="Proteomes" id="UP000048984"/>
    </source>
</evidence>
<name>A0A0P6VT87_9HYPH</name>
<protein>
    <recommendedName>
        <fullName evidence="4">DUF3108 domain-containing protein</fullName>
    </recommendedName>
</protein>
<dbReference type="AlphaFoldDB" id="A0A0P6VT87"/>
<proteinExistence type="predicted"/>
<dbReference type="InterPro" id="IPR021457">
    <property type="entry name" value="DUF3108"/>
</dbReference>
<evidence type="ECO:0008006" key="4">
    <source>
        <dbReference type="Google" id="ProtNLM"/>
    </source>
</evidence>
<feature type="signal peptide" evidence="1">
    <location>
        <begin position="1"/>
        <end position="29"/>
    </location>
</feature>
<dbReference type="Proteomes" id="UP000048984">
    <property type="component" value="Unassembled WGS sequence"/>
</dbReference>
<dbReference type="STRING" id="665126.ABB55_18700"/>
<evidence type="ECO:0000313" key="2">
    <source>
        <dbReference type="EMBL" id="KPL53988.1"/>
    </source>
</evidence>
<feature type="chain" id="PRO_5006131800" description="DUF3108 domain-containing protein" evidence="1">
    <location>
        <begin position="30"/>
        <end position="277"/>
    </location>
</feature>
<sequence length="277" mass="29302">MPSSVQSTRAVLLCAVLASPAIPFGPAFAADGEVAASYDITLGGFALAKGNLAVKVEKDAYTARVGYRTAGVGKVMSGARGEAKSTGTLRPDRPIPASYLLEGSGDKKDHHVTMALAAGSVRDLDVEPPLKDDDERIPVTAAHRRDVLDPLSAILVPIARRDGAAGREVCERTLPIYDGWTRYDVKLSYKRTDAVAKPGYSGPAVVCAARWIPVSGHKPDRAGTRFMAENRNLEMALAPVGDSGLMVPVRIAVETMSGLLVVQADRFQVIAGSHAAR</sequence>
<organism evidence="2 3">
    <name type="scientific">Prosthecodimorpha hirschii</name>
    <dbReference type="NCBI Taxonomy" id="665126"/>
    <lineage>
        <taxon>Bacteria</taxon>
        <taxon>Pseudomonadati</taxon>
        <taxon>Pseudomonadota</taxon>
        <taxon>Alphaproteobacteria</taxon>
        <taxon>Hyphomicrobiales</taxon>
        <taxon>Ancalomicrobiaceae</taxon>
        <taxon>Prosthecodimorpha</taxon>
    </lineage>
</organism>
<evidence type="ECO:0000256" key="1">
    <source>
        <dbReference type="SAM" id="SignalP"/>
    </source>
</evidence>
<reference evidence="2 3" key="1">
    <citation type="submission" date="2015-09" db="EMBL/GenBank/DDBJ databases">
        <authorList>
            <person name="Jackson K.R."/>
            <person name="Lunt B.L."/>
            <person name="Fisher J.N.B."/>
            <person name="Gardner A.V."/>
            <person name="Bailey M.E."/>
            <person name="Deus L.M."/>
            <person name="Earl A.S."/>
            <person name="Gibby P.D."/>
            <person name="Hartmann K.A."/>
            <person name="Liu J.E."/>
            <person name="Manci A.M."/>
            <person name="Nielsen D.A."/>
            <person name="Solomon M.B."/>
            <person name="Breakwell D.P."/>
            <person name="Burnett S.H."/>
            <person name="Grose J.H."/>
        </authorList>
    </citation>
    <scope>NUCLEOTIDE SEQUENCE [LARGE SCALE GENOMIC DNA]</scope>
    <source>
        <strain evidence="2 3">16</strain>
    </source>
</reference>
<gene>
    <name evidence="2" type="ORF">ABB55_18700</name>
</gene>
<comment type="caution">
    <text evidence="2">The sequence shown here is derived from an EMBL/GenBank/DDBJ whole genome shotgun (WGS) entry which is preliminary data.</text>
</comment>
<keyword evidence="1" id="KW-0732">Signal</keyword>
<dbReference type="RefSeq" id="WP_054360153.1">
    <property type="nucleotide sequence ID" value="NZ_LJYW01000001.1"/>
</dbReference>